<proteinExistence type="predicted"/>
<dbReference type="AlphaFoldDB" id="A0A382MUV7"/>
<sequence>MMNLSDWLDEPVSALSHLIIRFSTINRTGSMNFYGLYLGLVSRATLRLS</sequence>
<protein>
    <submittedName>
        <fullName evidence="1">Uncharacterized protein</fullName>
    </submittedName>
</protein>
<evidence type="ECO:0000313" key="1">
    <source>
        <dbReference type="EMBL" id="SVC52168.1"/>
    </source>
</evidence>
<gene>
    <name evidence="1" type="ORF">METZ01_LOCUS305022</name>
</gene>
<dbReference type="EMBL" id="UINC01095799">
    <property type="protein sequence ID" value="SVC52168.1"/>
    <property type="molecule type" value="Genomic_DNA"/>
</dbReference>
<reference evidence="1" key="1">
    <citation type="submission" date="2018-05" db="EMBL/GenBank/DDBJ databases">
        <authorList>
            <person name="Lanie J.A."/>
            <person name="Ng W.-L."/>
            <person name="Kazmierczak K.M."/>
            <person name="Andrzejewski T.M."/>
            <person name="Davidsen T.M."/>
            <person name="Wayne K.J."/>
            <person name="Tettelin H."/>
            <person name="Glass J.I."/>
            <person name="Rusch D."/>
            <person name="Podicherti R."/>
            <person name="Tsui H.-C.T."/>
            <person name="Winkler M.E."/>
        </authorList>
    </citation>
    <scope>NUCLEOTIDE SEQUENCE</scope>
</reference>
<organism evidence="1">
    <name type="scientific">marine metagenome</name>
    <dbReference type="NCBI Taxonomy" id="408172"/>
    <lineage>
        <taxon>unclassified sequences</taxon>
        <taxon>metagenomes</taxon>
        <taxon>ecological metagenomes</taxon>
    </lineage>
</organism>
<accession>A0A382MUV7</accession>
<name>A0A382MUV7_9ZZZZ</name>